<name>A0A9W2YQK8_BIOGL</name>
<keyword evidence="3" id="KW-1185">Reference proteome</keyword>
<dbReference type="RefSeq" id="XP_055864900.1">
    <property type="nucleotide sequence ID" value="XM_056008925.1"/>
</dbReference>
<feature type="chain" id="PRO_5040901852" evidence="2">
    <location>
        <begin position="26"/>
        <end position="140"/>
    </location>
</feature>
<proteinExistence type="predicted"/>
<gene>
    <name evidence="4" type="primary">LOC129922494</name>
</gene>
<reference evidence="4" key="1">
    <citation type="submission" date="2025-08" db="UniProtKB">
        <authorList>
            <consortium name="RefSeq"/>
        </authorList>
    </citation>
    <scope>IDENTIFICATION</scope>
</reference>
<keyword evidence="2" id="KW-0732">Signal</keyword>
<feature type="signal peptide" evidence="2">
    <location>
        <begin position="1"/>
        <end position="25"/>
    </location>
</feature>
<evidence type="ECO:0000313" key="4">
    <source>
        <dbReference type="RefSeq" id="XP_055864900.1"/>
    </source>
</evidence>
<feature type="region of interest" description="Disordered" evidence="1">
    <location>
        <begin position="60"/>
        <end position="92"/>
    </location>
</feature>
<protein>
    <submittedName>
        <fullName evidence="4">Uncharacterized protein LOC129922494</fullName>
    </submittedName>
</protein>
<organism evidence="3 4">
    <name type="scientific">Biomphalaria glabrata</name>
    <name type="common">Bloodfluke planorb</name>
    <name type="synonym">Freshwater snail</name>
    <dbReference type="NCBI Taxonomy" id="6526"/>
    <lineage>
        <taxon>Eukaryota</taxon>
        <taxon>Metazoa</taxon>
        <taxon>Spiralia</taxon>
        <taxon>Lophotrochozoa</taxon>
        <taxon>Mollusca</taxon>
        <taxon>Gastropoda</taxon>
        <taxon>Heterobranchia</taxon>
        <taxon>Euthyneura</taxon>
        <taxon>Panpulmonata</taxon>
        <taxon>Hygrophila</taxon>
        <taxon>Lymnaeoidea</taxon>
        <taxon>Planorbidae</taxon>
        <taxon>Biomphalaria</taxon>
    </lineage>
</organism>
<evidence type="ECO:0000313" key="3">
    <source>
        <dbReference type="Proteomes" id="UP001165740"/>
    </source>
</evidence>
<dbReference type="Proteomes" id="UP001165740">
    <property type="component" value="Chromosome 13"/>
</dbReference>
<dbReference type="OrthoDB" id="6104461at2759"/>
<evidence type="ECO:0000256" key="1">
    <source>
        <dbReference type="SAM" id="MobiDB-lite"/>
    </source>
</evidence>
<dbReference type="GeneID" id="129922494"/>
<sequence>MSNIWFLSLSACLVLIMLWAQSTAALPIEEETRDAEEEKAKTRTILANVFYNMLQSKLESELTQPEPQDFEIPYESSKRSKSSKWAGSGESETLIRPLALRSSAPVVSYNRQNTNEWKRQIPICLWKVCPAAPWLVNRRR</sequence>
<dbReference type="AlphaFoldDB" id="A0A9W2YQK8"/>
<evidence type="ECO:0000256" key="2">
    <source>
        <dbReference type="SAM" id="SignalP"/>
    </source>
</evidence>
<accession>A0A9W2YQK8</accession>